<dbReference type="Pfam" id="PF00625">
    <property type="entry name" value="Guanylate_kin"/>
    <property type="match status" value="1"/>
</dbReference>
<comment type="similarity">
    <text evidence="1 9">Belongs to the guanylate kinase family.</text>
</comment>
<dbReference type="InterPro" id="IPR020590">
    <property type="entry name" value="Guanylate_kinase_CS"/>
</dbReference>
<dbReference type="Gene3D" id="3.30.63.10">
    <property type="entry name" value="Guanylate Kinase phosphate binding domain"/>
    <property type="match status" value="1"/>
</dbReference>
<comment type="caution">
    <text evidence="11">The sequence shown here is derived from an EMBL/GenBank/DDBJ whole genome shotgun (WGS) entry which is preliminary data.</text>
</comment>
<organism evidence="11 12">
    <name type="scientific">Thioalkalicoccus limnaeus</name>
    <dbReference type="NCBI Taxonomy" id="120681"/>
    <lineage>
        <taxon>Bacteria</taxon>
        <taxon>Pseudomonadati</taxon>
        <taxon>Pseudomonadota</taxon>
        <taxon>Gammaproteobacteria</taxon>
        <taxon>Chromatiales</taxon>
        <taxon>Chromatiaceae</taxon>
        <taxon>Thioalkalicoccus</taxon>
    </lineage>
</organism>
<keyword evidence="4 9" id="KW-0808">Transferase</keyword>
<comment type="catalytic activity">
    <reaction evidence="9">
        <text>GMP + ATP = GDP + ADP</text>
        <dbReference type="Rhea" id="RHEA:20780"/>
        <dbReference type="ChEBI" id="CHEBI:30616"/>
        <dbReference type="ChEBI" id="CHEBI:58115"/>
        <dbReference type="ChEBI" id="CHEBI:58189"/>
        <dbReference type="ChEBI" id="CHEBI:456216"/>
        <dbReference type="EC" id="2.7.4.8"/>
    </reaction>
</comment>
<evidence type="ECO:0000256" key="2">
    <source>
        <dbReference type="ARBA" id="ARBA00012961"/>
    </source>
</evidence>
<dbReference type="Proteomes" id="UP001564408">
    <property type="component" value="Unassembled WGS sequence"/>
</dbReference>
<proteinExistence type="inferred from homology"/>
<feature type="domain" description="Guanylate kinase-like" evidence="10">
    <location>
        <begin position="14"/>
        <end position="192"/>
    </location>
</feature>
<evidence type="ECO:0000256" key="8">
    <source>
        <dbReference type="ARBA" id="ARBA00030128"/>
    </source>
</evidence>
<keyword evidence="7 9" id="KW-0067">ATP-binding</keyword>
<dbReference type="SUPFAM" id="SSF52540">
    <property type="entry name" value="P-loop containing nucleoside triphosphate hydrolases"/>
    <property type="match status" value="1"/>
</dbReference>
<dbReference type="InterPro" id="IPR017665">
    <property type="entry name" value="Guanylate_kinase"/>
</dbReference>
<dbReference type="GO" id="GO:0004385">
    <property type="term" value="F:GMP kinase activity"/>
    <property type="evidence" value="ECO:0007669"/>
    <property type="project" value="UniProtKB-EC"/>
</dbReference>
<keyword evidence="12" id="KW-1185">Reference proteome</keyword>
<dbReference type="Gene3D" id="3.40.50.300">
    <property type="entry name" value="P-loop containing nucleotide triphosphate hydrolases"/>
    <property type="match status" value="1"/>
</dbReference>
<comment type="subcellular location">
    <subcellularLocation>
        <location evidence="9">Cytoplasm</location>
    </subcellularLocation>
</comment>
<evidence type="ECO:0000256" key="3">
    <source>
        <dbReference type="ARBA" id="ARBA00016296"/>
    </source>
</evidence>
<reference evidence="11 12" key="1">
    <citation type="submission" date="2024-05" db="EMBL/GenBank/DDBJ databases">
        <title>Genome Sequence and Characterization of the New Strain Purple Sulfur Bacterium of Genus Thioalkalicoccus.</title>
        <authorList>
            <person name="Bryantseva I.A."/>
            <person name="Kyndt J.A."/>
            <person name="Imhoff J.F."/>
        </authorList>
    </citation>
    <scope>NUCLEOTIDE SEQUENCE [LARGE SCALE GENOMIC DNA]</scope>
    <source>
        <strain evidence="11 12">Um2</strain>
    </source>
</reference>
<comment type="function">
    <text evidence="9">Essential for recycling GMP and indirectly, cGMP.</text>
</comment>
<dbReference type="InterPro" id="IPR008144">
    <property type="entry name" value="Guanylate_kin-like_dom"/>
</dbReference>
<dbReference type="InterPro" id="IPR027417">
    <property type="entry name" value="P-loop_NTPase"/>
</dbReference>
<dbReference type="CDD" id="cd00071">
    <property type="entry name" value="GMPK"/>
    <property type="match status" value="1"/>
</dbReference>
<dbReference type="NCBIfam" id="TIGR03263">
    <property type="entry name" value="guanyl_kin"/>
    <property type="match status" value="1"/>
</dbReference>
<evidence type="ECO:0000256" key="7">
    <source>
        <dbReference type="ARBA" id="ARBA00022840"/>
    </source>
</evidence>
<dbReference type="RefSeq" id="WP_369665663.1">
    <property type="nucleotide sequence ID" value="NZ_JBDKXB010000002.1"/>
</dbReference>
<evidence type="ECO:0000313" key="11">
    <source>
        <dbReference type="EMBL" id="MEY6431280.1"/>
    </source>
</evidence>
<keyword evidence="6 9" id="KW-0418">Kinase</keyword>
<dbReference type="PANTHER" id="PTHR23117:SF13">
    <property type="entry name" value="GUANYLATE KINASE"/>
    <property type="match status" value="1"/>
</dbReference>
<dbReference type="PANTHER" id="PTHR23117">
    <property type="entry name" value="GUANYLATE KINASE-RELATED"/>
    <property type="match status" value="1"/>
</dbReference>
<dbReference type="SMART" id="SM00072">
    <property type="entry name" value="GuKc"/>
    <property type="match status" value="1"/>
</dbReference>
<evidence type="ECO:0000256" key="6">
    <source>
        <dbReference type="ARBA" id="ARBA00022777"/>
    </source>
</evidence>
<feature type="binding site" evidence="9">
    <location>
        <begin position="21"/>
        <end position="28"/>
    </location>
    <ligand>
        <name>ATP</name>
        <dbReference type="ChEBI" id="CHEBI:30616"/>
    </ligand>
</feature>
<evidence type="ECO:0000259" key="10">
    <source>
        <dbReference type="PROSITE" id="PS50052"/>
    </source>
</evidence>
<name>A0ABV4BB26_9GAMM</name>
<accession>A0ABV4BB26</accession>
<dbReference type="EC" id="2.7.4.8" evidence="2 9"/>
<dbReference type="HAMAP" id="MF_00328">
    <property type="entry name" value="Guanylate_kinase"/>
    <property type="match status" value="1"/>
</dbReference>
<evidence type="ECO:0000256" key="5">
    <source>
        <dbReference type="ARBA" id="ARBA00022741"/>
    </source>
</evidence>
<evidence type="ECO:0000256" key="4">
    <source>
        <dbReference type="ARBA" id="ARBA00022679"/>
    </source>
</evidence>
<keyword evidence="9" id="KW-0963">Cytoplasm</keyword>
<dbReference type="InterPro" id="IPR008145">
    <property type="entry name" value="GK/Ca_channel_bsu"/>
</dbReference>
<protein>
    <recommendedName>
        <fullName evidence="3 9">Guanylate kinase</fullName>
        <ecNumber evidence="2 9">2.7.4.8</ecNumber>
    </recommendedName>
    <alternativeName>
        <fullName evidence="8 9">GMP kinase</fullName>
    </alternativeName>
</protein>
<dbReference type="PROSITE" id="PS00856">
    <property type="entry name" value="GUANYLATE_KINASE_1"/>
    <property type="match status" value="1"/>
</dbReference>
<gene>
    <name evidence="9 11" type="primary">gmk</name>
    <name evidence="11" type="ORF">ABC977_02535</name>
</gene>
<keyword evidence="5 9" id="KW-0547">Nucleotide-binding</keyword>
<sequence>MTDLPSQVSSPVAGTLFIVSAPSGAGKTSLVKALLRHDQDLHLAVSCTTRAPRPGELDGVHYHFVDDARFEQMVVDGAFLEHATVFGHRYGTTVAAVRDVLARGRDLLLEIDWQGARQVRARWADAASVFILPPSLATLEDRLRGRNQDSEATIAGRMAQARDELAHYPEYDYLLVNDDFDQTLRGLLAILVAERLRRSRQQTRLGGLLAELTHPSSQVIGG</sequence>
<dbReference type="PROSITE" id="PS50052">
    <property type="entry name" value="GUANYLATE_KINASE_2"/>
    <property type="match status" value="1"/>
</dbReference>
<evidence type="ECO:0000256" key="1">
    <source>
        <dbReference type="ARBA" id="ARBA00005790"/>
    </source>
</evidence>
<evidence type="ECO:0000313" key="12">
    <source>
        <dbReference type="Proteomes" id="UP001564408"/>
    </source>
</evidence>
<evidence type="ECO:0000256" key="9">
    <source>
        <dbReference type="HAMAP-Rule" id="MF_00328"/>
    </source>
</evidence>
<dbReference type="EMBL" id="JBDKXB010000002">
    <property type="protein sequence ID" value="MEY6431280.1"/>
    <property type="molecule type" value="Genomic_DNA"/>
</dbReference>